<evidence type="ECO:0000313" key="6">
    <source>
        <dbReference type="EMBL" id="GIM11822.1"/>
    </source>
</evidence>
<evidence type="ECO:0000256" key="1">
    <source>
        <dbReference type="ARBA" id="ARBA00007665"/>
    </source>
</evidence>
<dbReference type="InterPro" id="IPR036956">
    <property type="entry name" value="Impact_N_sf"/>
</dbReference>
<dbReference type="InterPro" id="IPR035647">
    <property type="entry name" value="EFG_III/V"/>
</dbReference>
<feature type="domain" description="Impact N-terminal" evidence="3">
    <location>
        <begin position="135"/>
        <end position="235"/>
    </location>
</feature>
<gene>
    <name evidence="5" type="ORF">Vretifemale_5482</name>
    <name evidence="6" type="ORF">Vretimale_15284</name>
</gene>
<accession>A0A8J4CBC5</accession>
<dbReference type="GO" id="GO:0006446">
    <property type="term" value="P:regulation of translational initiation"/>
    <property type="evidence" value="ECO:0007669"/>
    <property type="project" value="TreeGrafter"/>
</dbReference>
<dbReference type="Pfam" id="PF09186">
    <property type="entry name" value="DUF1949"/>
    <property type="match status" value="1"/>
</dbReference>
<dbReference type="AlphaFoldDB" id="A0A8J4CBC5"/>
<name>A0A8J4CBC5_9CHLO</name>
<dbReference type="Gene3D" id="3.30.230.30">
    <property type="entry name" value="Impact, N-terminal domain"/>
    <property type="match status" value="1"/>
</dbReference>
<sequence>MSQLLISCSRMHAYNVTLLRHRIKSGRTIAAAPPLLRLSPPSSLSRIVVAAATQHNCTGSFVARPTELLGARTLSSAGTSSCRSSRGGSSYRKSNHKPMRSAAMQSVGAAASSNVSAAEGFWTLQSYVLYEDEIKKSKFVVHAWPVSSSAEAFALIRSASDPSASHNCFAFRVGSEFRASDDGEPGGSAGRPIQAAINGEGLDRVAVLVTRYFGGVKLGAGGLARAYGGVAKHCLRLAPRVFIKAQLEVVIDITYDELGFIHSCLGMHGCTRLAEEYGSNGIVEIRVLVDEDRLESLKAAVTDGTAGRRHVERADATTTGGSIPAPLLEND</sequence>
<feature type="compositionally biased region" description="Low complexity" evidence="2">
    <location>
        <begin position="77"/>
        <end position="92"/>
    </location>
</feature>
<evidence type="ECO:0000256" key="2">
    <source>
        <dbReference type="SAM" id="MobiDB-lite"/>
    </source>
</evidence>
<evidence type="ECO:0000313" key="7">
    <source>
        <dbReference type="Proteomes" id="UP000747110"/>
    </source>
</evidence>
<comment type="caution">
    <text evidence="5">The sequence shown here is derived from an EMBL/GenBank/DDBJ whole genome shotgun (WGS) entry which is preliminary data.</text>
</comment>
<keyword evidence="7" id="KW-1185">Reference proteome</keyword>
<comment type="similarity">
    <text evidence="1">Belongs to the IMPACT family.</text>
</comment>
<dbReference type="EMBL" id="BNCP01000007">
    <property type="protein sequence ID" value="GIL75734.1"/>
    <property type="molecule type" value="Genomic_DNA"/>
</dbReference>
<dbReference type="InterPro" id="IPR001498">
    <property type="entry name" value="Impact_N"/>
</dbReference>
<protein>
    <recommendedName>
        <fullName evidence="8">Impact N-terminal domain-containing protein</fullName>
    </recommendedName>
</protein>
<dbReference type="Pfam" id="PF01205">
    <property type="entry name" value="Impact_N"/>
    <property type="match status" value="1"/>
</dbReference>
<evidence type="ECO:0000259" key="4">
    <source>
        <dbReference type="Pfam" id="PF09186"/>
    </source>
</evidence>
<dbReference type="GO" id="GO:0005737">
    <property type="term" value="C:cytoplasm"/>
    <property type="evidence" value="ECO:0007669"/>
    <property type="project" value="TreeGrafter"/>
</dbReference>
<dbReference type="InterPro" id="IPR015269">
    <property type="entry name" value="UPF0029_Impact_C"/>
</dbReference>
<feature type="region of interest" description="Disordered" evidence="2">
    <location>
        <begin position="77"/>
        <end position="99"/>
    </location>
</feature>
<dbReference type="InterPro" id="IPR020568">
    <property type="entry name" value="Ribosomal_Su5_D2-typ_SF"/>
</dbReference>
<dbReference type="EMBL" id="BNCQ01000040">
    <property type="protein sequence ID" value="GIM11822.1"/>
    <property type="molecule type" value="Genomic_DNA"/>
</dbReference>
<dbReference type="InterPro" id="IPR023582">
    <property type="entry name" value="Impact"/>
</dbReference>
<dbReference type="PANTHER" id="PTHR16301:SF20">
    <property type="entry name" value="IMPACT FAMILY MEMBER YIGZ"/>
    <property type="match status" value="1"/>
</dbReference>
<proteinExistence type="inferred from homology"/>
<dbReference type="OrthoDB" id="10262814at2759"/>
<organism evidence="5 7">
    <name type="scientific">Volvox reticuliferus</name>
    <dbReference type="NCBI Taxonomy" id="1737510"/>
    <lineage>
        <taxon>Eukaryota</taxon>
        <taxon>Viridiplantae</taxon>
        <taxon>Chlorophyta</taxon>
        <taxon>core chlorophytes</taxon>
        <taxon>Chlorophyceae</taxon>
        <taxon>CS clade</taxon>
        <taxon>Chlamydomonadales</taxon>
        <taxon>Volvocaceae</taxon>
        <taxon>Volvox</taxon>
    </lineage>
</organism>
<dbReference type="Proteomes" id="UP000722791">
    <property type="component" value="Unassembled WGS sequence"/>
</dbReference>
<dbReference type="Proteomes" id="UP000747110">
    <property type="component" value="Unassembled WGS sequence"/>
</dbReference>
<dbReference type="SUPFAM" id="SSF54980">
    <property type="entry name" value="EF-G C-terminal domain-like"/>
    <property type="match status" value="1"/>
</dbReference>
<dbReference type="SUPFAM" id="SSF54211">
    <property type="entry name" value="Ribosomal protein S5 domain 2-like"/>
    <property type="match status" value="1"/>
</dbReference>
<evidence type="ECO:0000313" key="5">
    <source>
        <dbReference type="EMBL" id="GIL75734.1"/>
    </source>
</evidence>
<evidence type="ECO:0008006" key="8">
    <source>
        <dbReference type="Google" id="ProtNLM"/>
    </source>
</evidence>
<reference evidence="5" key="1">
    <citation type="journal article" date="2021" name="Proc. Natl. Acad. Sci. U.S.A.">
        <title>Three genomes in the algal genus Volvox reveal the fate of a haploid sex-determining region after a transition to homothallism.</title>
        <authorList>
            <person name="Yamamoto K."/>
            <person name="Hamaji T."/>
            <person name="Kawai-Toyooka H."/>
            <person name="Matsuzaki R."/>
            <person name="Takahashi F."/>
            <person name="Nishimura Y."/>
            <person name="Kawachi M."/>
            <person name="Noguchi H."/>
            <person name="Minakuchi Y."/>
            <person name="Umen J.G."/>
            <person name="Toyoda A."/>
            <person name="Nozaki H."/>
        </authorList>
    </citation>
    <scope>NUCLEOTIDE SEQUENCE</scope>
    <source>
        <strain evidence="6">NIES-3785</strain>
        <strain evidence="5">NIES-3786</strain>
    </source>
</reference>
<feature type="region of interest" description="Disordered" evidence="2">
    <location>
        <begin position="308"/>
        <end position="331"/>
    </location>
</feature>
<evidence type="ECO:0000259" key="3">
    <source>
        <dbReference type="Pfam" id="PF01205"/>
    </source>
</evidence>
<feature type="domain" description="UPF0029" evidence="4">
    <location>
        <begin position="252"/>
        <end position="308"/>
    </location>
</feature>
<dbReference type="PANTHER" id="PTHR16301">
    <property type="entry name" value="IMPACT-RELATED"/>
    <property type="match status" value="1"/>
</dbReference>